<dbReference type="EMBL" id="JAMYWD010000005">
    <property type="protein sequence ID" value="KAJ4971642.1"/>
    <property type="molecule type" value="Genomic_DNA"/>
</dbReference>
<dbReference type="GO" id="GO:0003697">
    <property type="term" value="F:single-stranded DNA binding"/>
    <property type="evidence" value="ECO:0007669"/>
    <property type="project" value="TreeGrafter"/>
</dbReference>
<evidence type="ECO:0000256" key="10">
    <source>
        <dbReference type="ARBA" id="ARBA00056000"/>
    </source>
</evidence>
<keyword evidence="7" id="KW-0233">DNA recombination</keyword>
<gene>
    <name evidence="12" type="ORF">NE237_004741</name>
</gene>
<name>A0A9Q0KJG0_9MAGN</name>
<dbReference type="GO" id="GO:0000400">
    <property type="term" value="F:four-way junction DNA binding"/>
    <property type="evidence" value="ECO:0007669"/>
    <property type="project" value="TreeGrafter"/>
</dbReference>
<dbReference type="SUPFAM" id="SSF52540">
    <property type="entry name" value="P-loop containing nucleoside triphosphate hydrolases"/>
    <property type="match status" value="1"/>
</dbReference>
<keyword evidence="9" id="KW-0539">Nucleus</keyword>
<dbReference type="GO" id="GO:0005524">
    <property type="term" value="F:ATP binding"/>
    <property type="evidence" value="ECO:0007669"/>
    <property type="project" value="UniProtKB-KW"/>
</dbReference>
<evidence type="ECO:0000256" key="2">
    <source>
        <dbReference type="ARBA" id="ARBA00007095"/>
    </source>
</evidence>
<sequence>MREGKQSDQCEPFAALTSSVAMPPLKDLEREFSEVDYNFQQFCASHGILSVEDFLVHDLNVLVAFAEQHPTSKELKQGITRILSIIDNHHQPWLNGMKLLEDALQNKHVLSTGCEGIDLLLQGGLREGQLTELVGPSSSGKTQICLEAASNVADKYMGAVMFLDTCNSFSPRRIACFLTRGVSPSSKEDKKRSLERVMSNIFIYSVFDIFALLGVLQQLECKWRSQVYTRDNQVKLLIIDSISSLITPILGGNGANGRSLMISAGLLLKKLAHEHSLSVLVTNHMVGGEGGALKPALGESWKSVPHVRILLSCDRGGNNLYYASLLKHPTVASGQAVRFMIEE</sequence>
<dbReference type="InterPro" id="IPR051988">
    <property type="entry name" value="HRR_RAD51_Paralog"/>
</dbReference>
<keyword evidence="4" id="KW-0227">DNA damage</keyword>
<organism evidence="12 13">
    <name type="scientific">Protea cynaroides</name>
    <dbReference type="NCBI Taxonomy" id="273540"/>
    <lineage>
        <taxon>Eukaryota</taxon>
        <taxon>Viridiplantae</taxon>
        <taxon>Streptophyta</taxon>
        <taxon>Embryophyta</taxon>
        <taxon>Tracheophyta</taxon>
        <taxon>Spermatophyta</taxon>
        <taxon>Magnoliopsida</taxon>
        <taxon>Proteales</taxon>
        <taxon>Proteaceae</taxon>
        <taxon>Protea</taxon>
    </lineage>
</organism>
<comment type="subcellular location">
    <subcellularLocation>
        <location evidence="1">Nucleus</location>
    </subcellularLocation>
</comment>
<dbReference type="GO" id="GO:0000724">
    <property type="term" value="P:double-strand break repair via homologous recombination"/>
    <property type="evidence" value="ECO:0007669"/>
    <property type="project" value="TreeGrafter"/>
</dbReference>
<dbReference type="GO" id="GO:0042148">
    <property type="term" value="P:DNA strand invasion"/>
    <property type="evidence" value="ECO:0007669"/>
    <property type="project" value="TreeGrafter"/>
</dbReference>
<keyword evidence="3" id="KW-0547">Nucleotide-binding</keyword>
<evidence type="ECO:0000256" key="5">
    <source>
        <dbReference type="ARBA" id="ARBA00022840"/>
    </source>
</evidence>
<keyword evidence="5" id="KW-0067">ATP-binding</keyword>
<comment type="similarity">
    <text evidence="2">Belongs to the RecA family. RAD51 subfamily.</text>
</comment>
<dbReference type="GO" id="GO:0005815">
    <property type="term" value="C:microtubule organizing center"/>
    <property type="evidence" value="ECO:0007669"/>
    <property type="project" value="TreeGrafter"/>
</dbReference>
<dbReference type="Proteomes" id="UP001141806">
    <property type="component" value="Unassembled WGS sequence"/>
</dbReference>
<evidence type="ECO:0000256" key="8">
    <source>
        <dbReference type="ARBA" id="ARBA00023204"/>
    </source>
</evidence>
<keyword evidence="13" id="KW-1185">Reference proteome</keyword>
<dbReference type="PANTHER" id="PTHR46457">
    <property type="entry name" value="DNA REPAIR PROTEIN RAD51 HOMOLOG 4"/>
    <property type="match status" value="1"/>
</dbReference>
<feature type="domain" description="RecA family profile 1" evidence="11">
    <location>
        <begin position="106"/>
        <end position="285"/>
    </location>
</feature>
<accession>A0A9Q0KJG0</accession>
<comment type="caution">
    <text evidence="12">The sequence shown here is derived from an EMBL/GenBank/DDBJ whole genome shotgun (WGS) entry which is preliminary data.</text>
</comment>
<protein>
    <recommendedName>
        <fullName evidence="11">RecA family profile 1 domain-containing protein</fullName>
    </recommendedName>
</protein>
<keyword evidence="6" id="KW-0238">DNA-binding</keyword>
<evidence type="ECO:0000256" key="6">
    <source>
        <dbReference type="ARBA" id="ARBA00023125"/>
    </source>
</evidence>
<evidence type="ECO:0000256" key="4">
    <source>
        <dbReference type="ARBA" id="ARBA00022763"/>
    </source>
</evidence>
<reference evidence="12" key="1">
    <citation type="journal article" date="2023" name="Plant J.">
        <title>The genome of the king protea, Protea cynaroides.</title>
        <authorList>
            <person name="Chang J."/>
            <person name="Duong T.A."/>
            <person name="Schoeman C."/>
            <person name="Ma X."/>
            <person name="Roodt D."/>
            <person name="Barker N."/>
            <person name="Li Z."/>
            <person name="Van de Peer Y."/>
            <person name="Mizrachi E."/>
        </authorList>
    </citation>
    <scope>NUCLEOTIDE SEQUENCE</scope>
    <source>
        <tissue evidence="12">Young leaves</tissue>
    </source>
</reference>
<dbReference type="AlphaFoldDB" id="A0A9Q0KJG0"/>
<keyword evidence="8" id="KW-0234">DNA repair</keyword>
<dbReference type="PROSITE" id="PS50162">
    <property type="entry name" value="RECA_2"/>
    <property type="match status" value="1"/>
</dbReference>
<dbReference type="Gene3D" id="3.40.50.300">
    <property type="entry name" value="P-loop containing nucleotide triphosphate hydrolases"/>
    <property type="match status" value="1"/>
</dbReference>
<dbReference type="Pfam" id="PF08423">
    <property type="entry name" value="Rad51"/>
    <property type="match status" value="1"/>
</dbReference>
<dbReference type="InterPro" id="IPR047323">
    <property type="entry name" value="Rad51D_C"/>
</dbReference>
<dbReference type="GO" id="GO:0033063">
    <property type="term" value="C:Rad51B-Rad51C-Rad51D-XRCC2 complex"/>
    <property type="evidence" value="ECO:0007669"/>
    <property type="project" value="TreeGrafter"/>
</dbReference>
<evidence type="ECO:0000256" key="9">
    <source>
        <dbReference type="ARBA" id="ARBA00023242"/>
    </source>
</evidence>
<dbReference type="InterPro" id="IPR013632">
    <property type="entry name" value="Rad51_C"/>
</dbReference>
<evidence type="ECO:0000259" key="11">
    <source>
        <dbReference type="PROSITE" id="PS50162"/>
    </source>
</evidence>
<evidence type="ECO:0000256" key="7">
    <source>
        <dbReference type="ARBA" id="ARBA00023172"/>
    </source>
</evidence>
<dbReference type="FunFam" id="3.40.50.300:FF:001665">
    <property type="entry name" value="DNA repair protein RAD51 4"/>
    <property type="match status" value="1"/>
</dbReference>
<evidence type="ECO:0000313" key="12">
    <source>
        <dbReference type="EMBL" id="KAJ4971642.1"/>
    </source>
</evidence>
<evidence type="ECO:0000313" key="13">
    <source>
        <dbReference type="Proteomes" id="UP001141806"/>
    </source>
</evidence>
<dbReference type="GO" id="GO:0140664">
    <property type="term" value="F:ATP-dependent DNA damage sensor activity"/>
    <property type="evidence" value="ECO:0007669"/>
    <property type="project" value="InterPro"/>
</dbReference>
<evidence type="ECO:0000256" key="1">
    <source>
        <dbReference type="ARBA" id="ARBA00004123"/>
    </source>
</evidence>
<dbReference type="GO" id="GO:0000723">
    <property type="term" value="P:telomere maintenance"/>
    <property type="evidence" value="ECO:0007669"/>
    <property type="project" value="TreeGrafter"/>
</dbReference>
<dbReference type="InterPro" id="IPR020588">
    <property type="entry name" value="RecA_ATP-bd"/>
</dbReference>
<dbReference type="PANTHER" id="PTHR46457:SF1">
    <property type="entry name" value="DNA REPAIR PROTEIN RAD51 HOMOLOG 4"/>
    <property type="match status" value="1"/>
</dbReference>
<dbReference type="GO" id="GO:0005657">
    <property type="term" value="C:replication fork"/>
    <property type="evidence" value="ECO:0007669"/>
    <property type="project" value="TreeGrafter"/>
</dbReference>
<dbReference type="CDD" id="cd19489">
    <property type="entry name" value="Rad51D"/>
    <property type="match status" value="1"/>
</dbReference>
<comment type="function">
    <text evidence="10">Involved in the homologous recombination repair (HRR) pathway of double-stranded DNA breaks arising during DNA replication or induced by DNA-damaging agents.</text>
</comment>
<proteinExistence type="inferred from homology"/>
<evidence type="ECO:0000256" key="3">
    <source>
        <dbReference type="ARBA" id="ARBA00022741"/>
    </source>
</evidence>
<dbReference type="InterPro" id="IPR027417">
    <property type="entry name" value="P-loop_NTPase"/>
</dbReference>
<dbReference type="GO" id="GO:0007131">
    <property type="term" value="P:reciprocal meiotic recombination"/>
    <property type="evidence" value="ECO:0007669"/>
    <property type="project" value="TreeGrafter"/>
</dbReference>
<dbReference type="OrthoDB" id="336321at2759"/>